<keyword evidence="3" id="KW-1185">Reference proteome</keyword>
<keyword evidence="1" id="KW-0472">Membrane</keyword>
<name>A0A158BFD1_9BURK</name>
<keyword evidence="1" id="KW-1133">Transmembrane helix</keyword>
<dbReference type="Proteomes" id="UP000054851">
    <property type="component" value="Unassembled WGS sequence"/>
</dbReference>
<dbReference type="OrthoDB" id="9135155at2"/>
<feature type="transmembrane region" description="Helical" evidence="1">
    <location>
        <begin position="47"/>
        <end position="68"/>
    </location>
</feature>
<dbReference type="RefSeq" id="WP_157695802.1">
    <property type="nucleotide sequence ID" value="NZ_FCOA02000011.1"/>
</dbReference>
<sequence length="129" mass="13417">MRASTLVSLRAHAVLIALCVAASDAAWLAVCGCTGHVNAIQSNLVRAATLASAVAIVLVVRRAAKLAFAEAHSARRIRAKTHGIVISSPDARDWLVQLHAELHPAEIRSGAAPSCAQAAASCRVPRGRV</sequence>
<dbReference type="STRING" id="1777140.AWB79_03604"/>
<reference evidence="2" key="1">
    <citation type="submission" date="2016-01" db="EMBL/GenBank/DDBJ databases">
        <authorList>
            <person name="Peeters C."/>
        </authorList>
    </citation>
    <scope>NUCLEOTIDE SEQUENCE</scope>
    <source>
        <strain evidence="2">LMG 29322</strain>
    </source>
</reference>
<dbReference type="EMBL" id="FCOA02000011">
    <property type="protein sequence ID" value="SAK68761.1"/>
    <property type="molecule type" value="Genomic_DNA"/>
</dbReference>
<organism evidence="2 3">
    <name type="scientific">Caballeronia hypogeia</name>
    <dbReference type="NCBI Taxonomy" id="1777140"/>
    <lineage>
        <taxon>Bacteria</taxon>
        <taxon>Pseudomonadati</taxon>
        <taxon>Pseudomonadota</taxon>
        <taxon>Betaproteobacteria</taxon>
        <taxon>Burkholderiales</taxon>
        <taxon>Burkholderiaceae</taxon>
        <taxon>Caballeronia</taxon>
    </lineage>
</organism>
<proteinExistence type="predicted"/>
<comment type="caution">
    <text evidence="2">The sequence shown here is derived from an EMBL/GenBank/DDBJ whole genome shotgun (WGS) entry which is preliminary data.</text>
</comment>
<dbReference type="AlphaFoldDB" id="A0A158BFD1"/>
<evidence type="ECO:0000256" key="1">
    <source>
        <dbReference type="SAM" id="Phobius"/>
    </source>
</evidence>
<protein>
    <submittedName>
        <fullName evidence="2">Uncharacterized protein</fullName>
    </submittedName>
</protein>
<evidence type="ECO:0000313" key="2">
    <source>
        <dbReference type="EMBL" id="SAK68761.1"/>
    </source>
</evidence>
<accession>A0A158BFD1</accession>
<gene>
    <name evidence="2" type="ORF">AWB79_03604</name>
</gene>
<keyword evidence="1" id="KW-0812">Transmembrane</keyword>
<evidence type="ECO:0000313" key="3">
    <source>
        <dbReference type="Proteomes" id="UP000054851"/>
    </source>
</evidence>